<comment type="caution">
    <text evidence="7">The sequence shown here is derived from an EMBL/GenBank/DDBJ whole genome shotgun (WGS) entry which is preliminary data.</text>
</comment>
<feature type="transmembrane region" description="Helical" evidence="6">
    <location>
        <begin position="68"/>
        <end position="92"/>
    </location>
</feature>
<feature type="transmembrane region" description="Helical" evidence="6">
    <location>
        <begin position="172"/>
        <end position="191"/>
    </location>
</feature>
<keyword evidence="3 6" id="KW-0812">Transmembrane</keyword>
<evidence type="ECO:0000313" key="7">
    <source>
        <dbReference type="EMBL" id="KAF7808808.1"/>
    </source>
</evidence>
<dbReference type="EMBL" id="JAAIUW010000011">
    <property type="protein sequence ID" value="KAF7808808.1"/>
    <property type="molecule type" value="Genomic_DNA"/>
</dbReference>
<feature type="transmembrane region" description="Helical" evidence="6">
    <location>
        <begin position="33"/>
        <end position="56"/>
    </location>
</feature>
<evidence type="ECO:0000256" key="6">
    <source>
        <dbReference type="RuleBase" id="RU004914"/>
    </source>
</evidence>
<reference evidence="7" key="1">
    <citation type="submission" date="2020-09" db="EMBL/GenBank/DDBJ databases">
        <title>Genome-Enabled Discovery of Anthraquinone Biosynthesis in Senna tora.</title>
        <authorList>
            <person name="Kang S.-H."/>
            <person name="Pandey R.P."/>
            <person name="Lee C.-M."/>
            <person name="Sim J.-S."/>
            <person name="Jeong J.-T."/>
            <person name="Choi B.-S."/>
            <person name="Jung M."/>
            <person name="Ginzburg D."/>
            <person name="Zhao K."/>
            <person name="Won S.Y."/>
            <person name="Oh T.-J."/>
            <person name="Yu Y."/>
            <person name="Kim N.-H."/>
            <person name="Lee O.R."/>
            <person name="Lee T.-H."/>
            <person name="Bashyal P."/>
            <person name="Kim T.-S."/>
            <person name="Lee W.-H."/>
            <person name="Kawkins C."/>
            <person name="Kim C.-K."/>
            <person name="Kim J.S."/>
            <person name="Ahn B.O."/>
            <person name="Rhee S.Y."/>
            <person name="Sohng J.K."/>
        </authorList>
    </citation>
    <scope>NUCLEOTIDE SEQUENCE</scope>
    <source>
        <tissue evidence="7">Leaf</tissue>
    </source>
</reference>
<evidence type="ECO:0000256" key="1">
    <source>
        <dbReference type="ARBA" id="ARBA00004141"/>
    </source>
</evidence>
<comment type="similarity">
    <text evidence="2 6">Belongs to the multi antimicrobial extrusion (MATE) (TC 2.A.66.1) family.</text>
</comment>
<organism evidence="7 8">
    <name type="scientific">Senna tora</name>
    <dbReference type="NCBI Taxonomy" id="362788"/>
    <lineage>
        <taxon>Eukaryota</taxon>
        <taxon>Viridiplantae</taxon>
        <taxon>Streptophyta</taxon>
        <taxon>Embryophyta</taxon>
        <taxon>Tracheophyta</taxon>
        <taxon>Spermatophyta</taxon>
        <taxon>Magnoliopsida</taxon>
        <taxon>eudicotyledons</taxon>
        <taxon>Gunneridae</taxon>
        <taxon>Pentapetalae</taxon>
        <taxon>rosids</taxon>
        <taxon>fabids</taxon>
        <taxon>Fabales</taxon>
        <taxon>Fabaceae</taxon>
        <taxon>Caesalpinioideae</taxon>
        <taxon>Cassia clade</taxon>
        <taxon>Senna</taxon>
    </lineage>
</organism>
<comment type="subcellular location">
    <subcellularLocation>
        <location evidence="1">Membrane</location>
        <topology evidence="1">Multi-pass membrane protein</topology>
    </subcellularLocation>
</comment>
<dbReference type="AlphaFoldDB" id="A0A834SQN4"/>
<dbReference type="InterPro" id="IPR002528">
    <property type="entry name" value="MATE_fam"/>
</dbReference>
<evidence type="ECO:0000256" key="5">
    <source>
        <dbReference type="ARBA" id="ARBA00023136"/>
    </source>
</evidence>
<keyword evidence="8" id="KW-1185">Reference proteome</keyword>
<dbReference type="CDD" id="cd13132">
    <property type="entry name" value="MATE_eukaryotic"/>
    <property type="match status" value="1"/>
</dbReference>
<dbReference type="PANTHER" id="PTHR11206">
    <property type="entry name" value="MULTIDRUG RESISTANCE PROTEIN"/>
    <property type="match status" value="1"/>
</dbReference>
<evidence type="ECO:0000256" key="2">
    <source>
        <dbReference type="ARBA" id="ARBA00010199"/>
    </source>
</evidence>
<protein>
    <recommendedName>
        <fullName evidence="6">Protein DETOXIFICATION</fullName>
    </recommendedName>
    <alternativeName>
        <fullName evidence="6">Multidrug and toxic compound extrusion protein</fullName>
    </alternativeName>
</protein>
<evidence type="ECO:0000256" key="3">
    <source>
        <dbReference type="ARBA" id="ARBA00022692"/>
    </source>
</evidence>
<feature type="transmembrane region" description="Helical" evidence="6">
    <location>
        <begin position="392"/>
        <end position="416"/>
    </location>
</feature>
<feature type="transmembrane region" description="Helical" evidence="6">
    <location>
        <begin position="211"/>
        <end position="231"/>
    </location>
</feature>
<sequence length="532" mass="58130">MCLAVLETTLISTTLFACRHIYGYTFSDEKEVVAYVTIMSPLVCFSVILDSLQGVLSGVARGCGWQHIGAYINLGAFYLCGIPIAATLSFWVKLRGKGLWIGIQVGAFLQTLLLSIITCRINWQEQASNARKRLFEGDFLADNGLFGLSCALETLCGQANGAKQYRKFGVQIHTGIFSLILSCLPLCLLWLNLGKLLVFLGQDPLIAHEAGKFAVCMIPALFGYATLQALIRYYLMQRLITPLVMSSLFTLAFHIALCWTLVFKSSLGRFGAAFAIGASYWLNVILLGLYMTFSASCAKTRVPVSLELFHGIGEFFRFGIPSAGMICLEWWSYELVTLLSGFLPNPELETSILSICVQITVTIYTIPESIGSSASTRVSNALGAGKPEVARVAAFTAMVLSASEALVVSSIIFASRHVLGYVFSNEQDVVDYVTEVAPLLVLSVFVDSLHGTLSGIVRGSGWQHIGAYVNLGSYYGLGIPIAALLGFWLRFRAKGLWIGIMIGAFCQTILLITITSCTNWEKQASNARRRLF</sequence>
<dbReference type="InterPro" id="IPR045069">
    <property type="entry name" value="MATE_euk"/>
</dbReference>
<dbReference type="Proteomes" id="UP000634136">
    <property type="component" value="Unassembled WGS sequence"/>
</dbReference>
<feature type="transmembrane region" description="Helical" evidence="6">
    <location>
        <begin position="495"/>
        <end position="520"/>
    </location>
</feature>
<dbReference type="Pfam" id="PF01554">
    <property type="entry name" value="MatE"/>
    <property type="match status" value="3"/>
</dbReference>
<feature type="transmembrane region" description="Helical" evidence="6">
    <location>
        <begin position="269"/>
        <end position="293"/>
    </location>
</feature>
<keyword evidence="5 6" id="KW-0472">Membrane</keyword>
<dbReference type="GO" id="GO:0015297">
    <property type="term" value="F:antiporter activity"/>
    <property type="evidence" value="ECO:0007669"/>
    <property type="project" value="InterPro"/>
</dbReference>
<feature type="transmembrane region" description="Helical" evidence="6">
    <location>
        <begin position="243"/>
        <end position="263"/>
    </location>
</feature>
<gene>
    <name evidence="7" type="ORF">G2W53_035551</name>
</gene>
<feature type="transmembrane region" description="Helical" evidence="6">
    <location>
        <begin position="468"/>
        <end position="489"/>
    </location>
</feature>
<name>A0A834SQN4_9FABA</name>
<dbReference type="NCBIfam" id="TIGR00797">
    <property type="entry name" value="matE"/>
    <property type="match status" value="1"/>
</dbReference>
<proteinExistence type="inferred from homology"/>
<keyword evidence="4 6" id="KW-1133">Transmembrane helix</keyword>
<evidence type="ECO:0000313" key="8">
    <source>
        <dbReference type="Proteomes" id="UP000634136"/>
    </source>
</evidence>
<accession>A0A834SQN4</accession>
<evidence type="ECO:0000256" key="4">
    <source>
        <dbReference type="ARBA" id="ARBA00022989"/>
    </source>
</evidence>
<dbReference type="OrthoDB" id="2126698at2759"/>
<dbReference type="GO" id="GO:1990961">
    <property type="term" value="P:xenobiotic detoxification by transmembrane export across the plasma membrane"/>
    <property type="evidence" value="ECO:0007669"/>
    <property type="project" value="InterPro"/>
</dbReference>
<dbReference type="GO" id="GO:0042910">
    <property type="term" value="F:xenobiotic transmembrane transporter activity"/>
    <property type="evidence" value="ECO:0007669"/>
    <property type="project" value="InterPro"/>
</dbReference>
<dbReference type="GO" id="GO:0016020">
    <property type="term" value="C:membrane"/>
    <property type="evidence" value="ECO:0007669"/>
    <property type="project" value="UniProtKB-SubCell"/>
</dbReference>
<feature type="transmembrane region" description="Helical" evidence="6">
    <location>
        <begin position="98"/>
        <end position="123"/>
    </location>
</feature>